<feature type="transmembrane region" description="Helical" evidence="6">
    <location>
        <begin position="216"/>
        <end position="238"/>
    </location>
</feature>
<evidence type="ECO:0000256" key="2">
    <source>
        <dbReference type="ARBA" id="ARBA00005268"/>
    </source>
</evidence>
<protein>
    <submittedName>
        <fullName evidence="7">ABC transporter permease</fullName>
    </submittedName>
</protein>
<evidence type="ECO:0000256" key="5">
    <source>
        <dbReference type="ARBA" id="ARBA00023136"/>
    </source>
</evidence>
<keyword evidence="8" id="KW-0614">Plasmid</keyword>
<evidence type="ECO:0000313" key="10">
    <source>
        <dbReference type="Proteomes" id="UP001140272"/>
    </source>
</evidence>
<evidence type="ECO:0000256" key="3">
    <source>
        <dbReference type="ARBA" id="ARBA00022692"/>
    </source>
</evidence>
<geneLocation type="plasmid" evidence="8 9">
    <name>unnamed</name>
</geneLocation>
<keyword evidence="5 6" id="KW-0472">Membrane</keyword>
<reference evidence="8" key="3">
    <citation type="submission" date="2022-08" db="EMBL/GenBank/DDBJ databases">
        <title>Whole genome sequencing of non-tuberculosis mycobacteria type-strains.</title>
        <authorList>
            <person name="Igarashi Y."/>
            <person name="Osugi A."/>
            <person name="Mitarai S."/>
        </authorList>
    </citation>
    <scope>NUCLEOTIDE SEQUENCE</scope>
    <source>
        <strain evidence="8">JCM 16372</strain>
        <plasmid evidence="8">unnamed</plasmid>
    </source>
</reference>
<evidence type="ECO:0000256" key="6">
    <source>
        <dbReference type="SAM" id="Phobius"/>
    </source>
</evidence>
<keyword evidence="3 6" id="KW-0812">Transmembrane</keyword>
<dbReference type="PANTHER" id="PTHR30028">
    <property type="entry name" value="UPF0014 INNER MEMBRANE PROTEIN YBBM-RELATED"/>
    <property type="match status" value="1"/>
</dbReference>
<evidence type="ECO:0000313" key="7">
    <source>
        <dbReference type="EMBL" id="MCV7071823.1"/>
    </source>
</evidence>
<feature type="transmembrane region" description="Helical" evidence="6">
    <location>
        <begin position="119"/>
        <end position="139"/>
    </location>
</feature>
<reference evidence="7" key="1">
    <citation type="submission" date="2020-07" db="EMBL/GenBank/DDBJ databases">
        <authorList>
            <person name="Pettersson B.M.F."/>
            <person name="Behra P.R.K."/>
            <person name="Ramesh M."/>
            <person name="Das S."/>
            <person name="Dasgupta S."/>
            <person name="Kirsebom L.A."/>
        </authorList>
    </citation>
    <scope>NUCLEOTIDE SEQUENCE</scope>
    <source>
        <strain evidence="7">DSM 45406</strain>
    </source>
</reference>
<dbReference type="Pfam" id="PF03649">
    <property type="entry name" value="UPF0014"/>
    <property type="match status" value="1"/>
</dbReference>
<accession>A0A9X2YDM0</accession>
<comment type="similarity">
    <text evidence="2">Belongs to the UPF0014 family.</text>
</comment>
<feature type="transmembrane region" description="Helical" evidence="6">
    <location>
        <begin position="92"/>
        <end position="113"/>
    </location>
</feature>
<dbReference type="Proteomes" id="UP001055159">
    <property type="component" value="Plasmid unnamed"/>
</dbReference>
<dbReference type="EMBL" id="JACKRN010000609">
    <property type="protein sequence ID" value="MCV7071823.1"/>
    <property type="molecule type" value="Genomic_DNA"/>
</dbReference>
<feature type="transmembrane region" description="Helical" evidence="6">
    <location>
        <begin position="189"/>
        <end position="210"/>
    </location>
</feature>
<proteinExistence type="inferred from homology"/>
<keyword evidence="4 6" id="KW-1133">Transmembrane helix</keyword>
<dbReference type="InterPro" id="IPR005226">
    <property type="entry name" value="UPF0014_fam"/>
</dbReference>
<dbReference type="GO" id="GO:0005886">
    <property type="term" value="C:plasma membrane"/>
    <property type="evidence" value="ECO:0007669"/>
    <property type="project" value="TreeGrafter"/>
</dbReference>
<gene>
    <name evidence="7" type="ORF">H7H73_16980</name>
    <name evidence="8" type="ORF">MJO55_28270</name>
</gene>
<sequence length="281" mass="28475">MATAMLGPTLIVVCLLFALTAAMVYRVAGLGTAWTVPVAAARAAAQLAAISAVLVAAMTRLWSSAAVLAVMFLIAVYTAAGRSQADRGRTWLALPLATGVAAVVPALVVTGLIPLAGTALIPTVAIILGGSMTAVAVAARRSLDTLATRRGEVEAALSLGLSERDSRRLVIERSTADALLPNVDQARTAGLVTLPGAFVGVLLATGSAAQAGAVQVLVLVGLLLAQGCGVAVTGELVARGRLSRTPTHGDAVSDHRRSPGHTLAAWALRAWRTTRARSGAA</sequence>
<evidence type="ECO:0000313" key="8">
    <source>
        <dbReference type="EMBL" id="ULP40040.1"/>
    </source>
</evidence>
<organism evidence="7 10">
    <name type="scientific">Mycolicibacterium rufum</name>
    <dbReference type="NCBI Taxonomy" id="318424"/>
    <lineage>
        <taxon>Bacteria</taxon>
        <taxon>Bacillati</taxon>
        <taxon>Actinomycetota</taxon>
        <taxon>Actinomycetes</taxon>
        <taxon>Mycobacteriales</taxon>
        <taxon>Mycobacteriaceae</taxon>
        <taxon>Mycolicibacterium</taxon>
    </lineage>
</organism>
<reference evidence="7" key="2">
    <citation type="journal article" date="2022" name="BMC Genomics">
        <title>Comparative genome analysis of mycobacteria focusing on tRNA and non-coding RNA.</title>
        <authorList>
            <person name="Behra P.R.K."/>
            <person name="Pettersson B.M.F."/>
            <person name="Ramesh M."/>
            <person name="Das S."/>
            <person name="Dasgupta S."/>
            <person name="Kirsebom L.A."/>
        </authorList>
    </citation>
    <scope>NUCLEOTIDE SEQUENCE</scope>
    <source>
        <strain evidence="7">DSM 45406</strain>
    </source>
</reference>
<evidence type="ECO:0000256" key="1">
    <source>
        <dbReference type="ARBA" id="ARBA00004141"/>
    </source>
</evidence>
<feature type="transmembrane region" description="Helical" evidence="6">
    <location>
        <begin position="61"/>
        <end position="80"/>
    </location>
</feature>
<evidence type="ECO:0000256" key="4">
    <source>
        <dbReference type="ARBA" id="ARBA00022989"/>
    </source>
</evidence>
<dbReference type="AlphaFoldDB" id="A0A9X2YDM0"/>
<evidence type="ECO:0000313" key="9">
    <source>
        <dbReference type="Proteomes" id="UP001055159"/>
    </source>
</evidence>
<dbReference type="PANTHER" id="PTHR30028:SF0">
    <property type="entry name" value="PROTEIN ALUMINUM SENSITIVE 3"/>
    <property type="match status" value="1"/>
</dbReference>
<feature type="transmembrane region" description="Helical" evidence="6">
    <location>
        <begin position="6"/>
        <end position="25"/>
    </location>
</feature>
<dbReference type="Proteomes" id="UP001140272">
    <property type="component" value="Unassembled WGS sequence"/>
</dbReference>
<keyword evidence="9" id="KW-1185">Reference proteome</keyword>
<dbReference type="RefSeq" id="WP_239736453.1">
    <property type="nucleotide sequence ID" value="NZ_CP092428.2"/>
</dbReference>
<name>A0A9X2YDM0_9MYCO</name>
<dbReference type="EMBL" id="CP092428">
    <property type="protein sequence ID" value="ULP40040.1"/>
    <property type="molecule type" value="Genomic_DNA"/>
</dbReference>
<comment type="subcellular location">
    <subcellularLocation>
        <location evidence="1">Membrane</location>
        <topology evidence="1">Multi-pass membrane protein</topology>
    </subcellularLocation>
</comment>